<sequence>GRRIRELLAAHQVTELTGPCRYPQYNGKQERSMRDIKSYERAMRHHGVRGRLRDRIEAAIGDLNEERPRPVLGGRTAREAYEQDRTQLPGRQDFIAAVNSKEEELRAVARSRSELESSRRRAVEQVLLRYGLMKVWCDVSHNYCAQMVTN</sequence>
<dbReference type="SUPFAM" id="SSF53098">
    <property type="entry name" value="Ribonuclease H-like"/>
    <property type="match status" value="1"/>
</dbReference>
<accession>X1UHB1</accession>
<protein>
    <recommendedName>
        <fullName evidence="2">Integrase catalytic domain-containing protein</fullName>
    </recommendedName>
</protein>
<reference evidence="1" key="1">
    <citation type="journal article" date="2014" name="Front. Microbiol.">
        <title>High frequency of phylogenetically diverse reductive dehalogenase-homologous genes in deep subseafloor sedimentary metagenomes.</title>
        <authorList>
            <person name="Kawai M."/>
            <person name="Futagami T."/>
            <person name="Toyoda A."/>
            <person name="Takaki Y."/>
            <person name="Nishi S."/>
            <person name="Hori S."/>
            <person name="Arai W."/>
            <person name="Tsubouchi T."/>
            <person name="Morono Y."/>
            <person name="Uchiyama I."/>
            <person name="Ito T."/>
            <person name="Fujiyama A."/>
            <person name="Inagaki F."/>
            <person name="Takami H."/>
        </authorList>
    </citation>
    <scope>NUCLEOTIDE SEQUENCE</scope>
    <source>
        <strain evidence="1">Expedition CK06-06</strain>
    </source>
</reference>
<dbReference type="Gene3D" id="3.30.420.10">
    <property type="entry name" value="Ribonuclease H-like superfamily/Ribonuclease H"/>
    <property type="match status" value="1"/>
</dbReference>
<dbReference type="EMBL" id="BARW01025076">
    <property type="protein sequence ID" value="GAI99260.1"/>
    <property type="molecule type" value="Genomic_DNA"/>
</dbReference>
<evidence type="ECO:0000313" key="1">
    <source>
        <dbReference type="EMBL" id="GAI99260.1"/>
    </source>
</evidence>
<proteinExistence type="predicted"/>
<name>X1UHB1_9ZZZZ</name>
<comment type="caution">
    <text evidence="1">The sequence shown here is derived from an EMBL/GenBank/DDBJ whole genome shotgun (WGS) entry which is preliminary data.</text>
</comment>
<dbReference type="AlphaFoldDB" id="X1UHB1"/>
<dbReference type="InterPro" id="IPR036397">
    <property type="entry name" value="RNaseH_sf"/>
</dbReference>
<evidence type="ECO:0008006" key="2">
    <source>
        <dbReference type="Google" id="ProtNLM"/>
    </source>
</evidence>
<feature type="non-terminal residue" evidence="1">
    <location>
        <position position="1"/>
    </location>
</feature>
<organism evidence="1">
    <name type="scientific">marine sediment metagenome</name>
    <dbReference type="NCBI Taxonomy" id="412755"/>
    <lineage>
        <taxon>unclassified sequences</taxon>
        <taxon>metagenomes</taxon>
        <taxon>ecological metagenomes</taxon>
    </lineage>
</organism>
<dbReference type="InterPro" id="IPR012337">
    <property type="entry name" value="RNaseH-like_sf"/>
</dbReference>
<dbReference type="GO" id="GO:0003676">
    <property type="term" value="F:nucleic acid binding"/>
    <property type="evidence" value="ECO:0007669"/>
    <property type="project" value="InterPro"/>
</dbReference>
<gene>
    <name evidence="1" type="ORF">S12H4_41199</name>
</gene>